<feature type="region of interest" description="Disordered" evidence="1">
    <location>
        <begin position="22"/>
        <end position="74"/>
    </location>
</feature>
<evidence type="ECO:0000313" key="3">
    <source>
        <dbReference type="EMBL" id="HGT39628.1"/>
    </source>
</evidence>
<dbReference type="GO" id="GO:0016787">
    <property type="term" value="F:hydrolase activity"/>
    <property type="evidence" value="ECO:0007669"/>
    <property type="project" value="InterPro"/>
</dbReference>
<accession>A0A7C4QRJ7</accession>
<feature type="domain" description="3-keto-alpha-glucoside-1,2-lyase/3-keto-2-hydroxy-glucal hydratase" evidence="2">
    <location>
        <begin position="85"/>
        <end position="250"/>
    </location>
</feature>
<dbReference type="InterPro" id="IPR010496">
    <property type="entry name" value="AL/BT2_dom"/>
</dbReference>
<dbReference type="Pfam" id="PF06439">
    <property type="entry name" value="3keto-disac_hyd"/>
    <property type="match status" value="2"/>
</dbReference>
<organism evidence="3">
    <name type="scientific">Schlesneria paludicola</name>
    <dbReference type="NCBI Taxonomy" id="360056"/>
    <lineage>
        <taxon>Bacteria</taxon>
        <taxon>Pseudomonadati</taxon>
        <taxon>Planctomycetota</taxon>
        <taxon>Planctomycetia</taxon>
        <taxon>Planctomycetales</taxon>
        <taxon>Planctomycetaceae</taxon>
        <taxon>Schlesneria</taxon>
    </lineage>
</organism>
<dbReference type="EMBL" id="DSVQ01000012">
    <property type="protein sequence ID" value="HGT39628.1"/>
    <property type="molecule type" value="Genomic_DNA"/>
</dbReference>
<gene>
    <name evidence="3" type="ORF">ENS64_10250</name>
</gene>
<evidence type="ECO:0000256" key="1">
    <source>
        <dbReference type="SAM" id="MobiDB-lite"/>
    </source>
</evidence>
<feature type="compositionally biased region" description="Low complexity" evidence="1">
    <location>
        <begin position="50"/>
        <end position="71"/>
    </location>
</feature>
<proteinExistence type="predicted"/>
<protein>
    <submittedName>
        <fullName evidence="3">DUF1080 domain-containing protein</fullName>
    </submittedName>
</protein>
<feature type="domain" description="3-keto-alpha-glucoside-1,2-lyase/3-keto-2-hydroxy-glucal hydratase" evidence="2">
    <location>
        <begin position="254"/>
        <end position="436"/>
    </location>
</feature>
<reference evidence="3" key="1">
    <citation type="journal article" date="2020" name="mSystems">
        <title>Genome- and Community-Level Interaction Insights into Carbon Utilization and Element Cycling Functions of Hydrothermarchaeota in Hydrothermal Sediment.</title>
        <authorList>
            <person name="Zhou Z."/>
            <person name="Liu Y."/>
            <person name="Xu W."/>
            <person name="Pan J."/>
            <person name="Luo Z.H."/>
            <person name="Li M."/>
        </authorList>
    </citation>
    <scope>NUCLEOTIDE SEQUENCE [LARGE SCALE GENOMIC DNA]</scope>
    <source>
        <strain evidence="3">SpSt-508</strain>
    </source>
</reference>
<sequence>MQGWWRVAGLCCCLAGCTPPTAPRGGPSTEASASVEQTAPPLGTGAEVQPASSASPPAAAESTPALEAPSADGHNRLSPAEIAAGWIRLFDGHTLFGWRPNSATNWQVADGVLSASGETKGLLVTTTRFADYELRCDFRLEAGGNSGLFLRTAFLPQDPAVDCYELNICDSHPEFKTASLVKRAKPSGEITTDGAWHSYFVTVHGPRVVVQLDGREVLQYVDDGPQPLTSGFIGLQMNGGRVEFRNVFLRPLGMRELFDGETLTGWRIVPGSHSQFTVEDGAIRVKGGRGFLETECTAGDFVLQFAAKTNGERLNSGVFFRAQPGTAEAPSNGYEFQIHHGFKDGDRQQPQDFGTGAIFRRVAARRVVAQDREWFTATLVADGPHFATWVDGIQVVDWTDTRPPDANPRQGLRLEPGHLSLQGHDPGTDLLFRGLRLADLPPAPF</sequence>
<comment type="caution">
    <text evidence="3">The sequence shown here is derived from an EMBL/GenBank/DDBJ whole genome shotgun (WGS) entry which is preliminary data.</text>
</comment>
<evidence type="ECO:0000259" key="2">
    <source>
        <dbReference type="Pfam" id="PF06439"/>
    </source>
</evidence>
<dbReference type="AlphaFoldDB" id="A0A7C4QRJ7"/>
<name>A0A7C4QRJ7_9PLAN</name>
<dbReference type="Gene3D" id="2.60.120.560">
    <property type="entry name" value="Exo-inulinase, domain 1"/>
    <property type="match status" value="2"/>
</dbReference>